<dbReference type="PANTHER" id="PTHR31415:SF177">
    <property type="entry name" value="OS11G0587400 PROTEIN"/>
    <property type="match status" value="1"/>
</dbReference>
<dbReference type="PANTHER" id="PTHR31415">
    <property type="entry name" value="OS05G0367900 PROTEIN"/>
    <property type="match status" value="1"/>
</dbReference>
<dbReference type="GO" id="GO:0005886">
    <property type="term" value="C:plasma membrane"/>
    <property type="evidence" value="ECO:0007669"/>
    <property type="project" value="TreeGrafter"/>
</dbReference>
<evidence type="ECO:0000313" key="7">
    <source>
        <dbReference type="EMBL" id="CAD1829365.1"/>
    </source>
</evidence>
<evidence type="ECO:0000259" key="6">
    <source>
        <dbReference type="Pfam" id="PF03168"/>
    </source>
</evidence>
<sequence>MPPSPSTAPKQTQLIDPHHPTHTNVVLVPIPGPGPVAHQPRTRPRTRTRVYETVTSRVAQCVCSFLLTLLLIAGVIVFVLWLSLRPHRPRFHLDAFSVPGLAQPGAPPAFQFNVTDRNPNRKIGIYYDAMFGSVYYNNRLVGSGPVLFPFYQPPKNTTVVQGTLRPAAPEGDPVWAGFMADAAHGSVQLRLKLNSTIRFKVETWDTHHHHLYVDCDFVAGPDGNLLPLYKGESCPIYF</sequence>
<dbReference type="InterPro" id="IPR004864">
    <property type="entry name" value="LEA_2"/>
</dbReference>
<keyword evidence="3 5" id="KW-1133">Transmembrane helix</keyword>
<organism evidence="7">
    <name type="scientific">Ananas comosus var. bracteatus</name>
    <name type="common">red pineapple</name>
    <dbReference type="NCBI Taxonomy" id="296719"/>
    <lineage>
        <taxon>Eukaryota</taxon>
        <taxon>Viridiplantae</taxon>
        <taxon>Streptophyta</taxon>
        <taxon>Embryophyta</taxon>
        <taxon>Tracheophyta</taxon>
        <taxon>Spermatophyta</taxon>
        <taxon>Magnoliopsida</taxon>
        <taxon>Liliopsida</taxon>
        <taxon>Poales</taxon>
        <taxon>Bromeliaceae</taxon>
        <taxon>Bromelioideae</taxon>
        <taxon>Ananas</taxon>
    </lineage>
</organism>
<dbReference type="AlphaFoldDB" id="A0A6V7PEV6"/>
<accession>A0A6V7PEV6</accession>
<name>A0A6V7PEV6_ANACO</name>
<dbReference type="Pfam" id="PF03168">
    <property type="entry name" value="LEA_2"/>
    <property type="match status" value="1"/>
</dbReference>
<gene>
    <name evidence="7" type="ORF">CB5_LOCUS12576</name>
</gene>
<dbReference type="GO" id="GO:0098542">
    <property type="term" value="P:defense response to other organism"/>
    <property type="evidence" value="ECO:0007669"/>
    <property type="project" value="InterPro"/>
</dbReference>
<reference evidence="7" key="1">
    <citation type="submission" date="2020-07" db="EMBL/GenBank/DDBJ databases">
        <authorList>
            <person name="Lin J."/>
        </authorList>
    </citation>
    <scope>NUCLEOTIDE SEQUENCE</scope>
</reference>
<feature type="transmembrane region" description="Helical" evidence="5">
    <location>
        <begin position="57"/>
        <end position="82"/>
    </location>
</feature>
<evidence type="ECO:0000256" key="2">
    <source>
        <dbReference type="ARBA" id="ARBA00022692"/>
    </source>
</evidence>
<evidence type="ECO:0000256" key="4">
    <source>
        <dbReference type="ARBA" id="ARBA00023136"/>
    </source>
</evidence>
<comment type="subcellular location">
    <subcellularLocation>
        <location evidence="1">Membrane</location>
        <topology evidence="1">Single-pass membrane protein</topology>
    </subcellularLocation>
</comment>
<keyword evidence="2 5" id="KW-0812">Transmembrane</keyword>
<proteinExistence type="predicted"/>
<dbReference type="EMBL" id="LR862147">
    <property type="protein sequence ID" value="CAD1829365.1"/>
    <property type="molecule type" value="Genomic_DNA"/>
</dbReference>
<evidence type="ECO:0000256" key="1">
    <source>
        <dbReference type="ARBA" id="ARBA00004167"/>
    </source>
</evidence>
<protein>
    <recommendedName>
        <fullName evidence="6">Late embryogenesis abundant protein LEA-2 subgroup domain-containing protein</fullName>
    </recommendedName>
</protein>
<keyword evidence="4 5" id="KW-0472">Membrane</keyword>
<dbReference type="GO" id="GO:0009506">
    <property type="term" value="C:plasmodesma"/>
    <property type="evidence" value="ECO:0007669"/>
    <property type="project" value="TreeGrafter"/>
</dbReference>
<feature type="domain" description="Late embryogenesis abundant protein LEA-2 subgroup" evidence="6">
    <location>
        <begin position="117"/>
        <end position="213"/>
    </location>
</feature>
<evidence type="ECO:0000256" key="5">
    <source>
        <dbReference type="SAM" id="Phobius"/>
    </source>
</evidence>
<dbReference type="InterPro" id="IPR044839">
    <property type="entry name" value="NDR1-like"/>
</dbReference>
<evidence type="ECO:0000256" key="3">
    <source>
        <dbReference type="ARBA" id="ARBA00022989"/>
    </source>
</evidence>